<protein>
    <recommendedName>
        <fullName evidence="5">Ribosome maturation factor RimM</fullName>
    </recommendedName>
</protein>
<feature type="domain" description="Ribosome maturation factor RimM PRC barrel" evidence="7">
    <location>
        <begin position="93"/>
        <end position="160"/>
    </location>
</feature>
<dbReference type="EMBL" id="VLLC01000008">
    <property type="protein sequence ID" value="TWI73275.1"/>
    <property type="molecule type" value="Genomic_DNA"/>
</dbReference>
<keyword evidence="3 5" id="KW-0698">rRNA processing</keyword>
<dbReference type="InterPro" id="IPR011961">
    <property type="entry name" value="RimM"/>
</dbReference>
<comment type="subcellular location">
    <subcellularLocation>
        <location evidence="5">Cytoplasm</location>
    </subcellularLocation>
</comment>
<evidence type="ECO:0000256" key="1">
    <source>
        <dbReference type="ARBA" id="ARBA00022490"/>
    </source>
</evidence>
<dbReference type="HAMAP" id="MF_00014">
    <property type="entry name" value="Ribosome_mat_RimM"/>
    <property type="match status" value="1"/>
</dbReference>
<dbReference type="GO" id="GO:0042274">
    <property type="term" value="P:ribosomal small subunit biogenesis"/>
    <property type="evidence" value="ECO:0007669"/>
    <property type="project" value="UniProtKB-UniRule"/>
</dbReference>
<dbReference type="SUPFAM" id="SSF50447">
    <property type="entry name" value="Translation proteins"/>
    <property type="match status" value="1"/>
</dbReference>
<dbReference type="PANTHER" id="PTHR33692">
    <property type="entry name" value="RIBOSOME MATURATION FACTOR RIMM"/>
    <property type="match status" value="1"/>
</dbReference>
<dbReference type="NCBIfam" id="TIGR02273">
    <property type="entry name" value="16S_RimM"/>
    <property type="match status" value="1"/>
</dbReference>
<reference evidence="8 9" key="1">
    <citation type="submission" date="2019-07" db="EMBL/GenBank/DDBJ databases">
        <title>Genome sequencing of 100 strains of the haloalkaliphilic chemolithoautotrophic sulfur-oxidizing bacterium Thioalkalivibrio.</title>
        <authorList>
            <person name="Muyzer G."/>
        </authorList>
    </citation>
    <scope>NUCLEOTIDE SEQUENCE [LARGE SCALE GENOMIC DNA]</scope>
    <source>
        <strain evidence="8 9">ASO4-4</strain>
    </source>
</reference>
<dbReference type="SUPFAM" id="SSF50346">
    <property type="entry name" value="PRC-barrel domain"/>
    <property type="match status" value="1"/>
</dbReference>
<evidence type="ECO:0000256" key="5">
    <source>
        <dbReference type="HAMAP-Rule" id="MF_00014"/>
    </source>
</evidence>
<dbReference type="InterPro" id="IPR002676">
    <property type="entry name" value="RimM_N"/>
</dbReference>
<evidence type="ECO:0000256" key="2">
    <source>
        <dbReference type="ARBA" id="ARBA00022517"/>
    </source>
</evidence>
<evidence type="ECO:0000313" key="9">
    <source>
        <dbReference type="Proteomes" id="UP000318307"/>
    </source>
</evidence>
<evidence type="ECO:0000313" key="8">
    <source>
        <dbReference type="EMBL" id="TWI73275.1"/>
    </source>
</evidence>
<dbReference type="Gene3D" id="2.40.30.60">
    <property type="entry name" value="RimM"/>
    <property type="match status" value="1"/>
</dbReference>
<dbReference type="GO" id="GO:0005737">
    <property type="term" value="C:cytoplasm"/>
    <property type="evidence" value="ECO:0007669"/>
    <property type="project" value="UniProtKB-SubCell"/>
</dbReference>
<accession>A0A562RVX9</accession>
<dbReference type="GO" id="GO:0006364">
    <property type="term" value="P:rRNA processing"/>
    <property type="evidence" value="ECO:0007669"/>
    <property type="project" value="UniProtKB-UniRule"/>
</dbReference>
<dbReference type="InterPro" id="IPR009000">
    <property type="entry name" value="Transl_B-barrel_sf"/>
</dbReference>
<dbReference type="PANTHER" id="PTHR33692:SF1">
    <property type="entry name" value="RIBOSOME MATURATION FACTOR RIMM"/>
    <property type="match status" value="1"/>
</dbReference>
<name>A0A562RVX9_9BACT</name>
<dbReference type="InterPro" id="IPR036976">
    <property type="entry name" value="RimM_N_sf"/>
</dbReference>
<dbReference type="GO" id="GO:0005840">
    <property type="term" value="C:ribosome"/>
    <property type="evidence" value="ECO:0007669"/>
    <property type="project" value="InterPro"/>
</dbReference>
<comment type="similarity">
    <text evidence="5">Belongs to the RimM family.</text>
</comment>
<keyword evidence="4 5" id="KW-0143">Chaperone</keyword>
<dbReference type="Gene3D" id="2.30.30.240">
    <property type="entry name" value="PRC-barrel domain"/>
    <property type="match status" value="1"/>
</dbReference>
<evidence type="ECO:0000256" key="3">
    <source>
        <dbReference type="ARBA" id="ARBA00022552"/>
    </source>
</evidence>
<feature type="domain" description="RimM N-terminal" evidence="6">
    <location>
        <begin position="2"/>
        <end position="81"/>
    </location>
</feature>
<comment type="caution">
    <text evidence="8">The sequence shown here is derived from an EMBL/GenBank/DDBJ whole genome shotgun (WGS) entry which is preliminary data.</text>
</comment>
<comment type="function">
    <text evidence="5">An accessory protein needed during the final step in the assembly of 30S ribosomal subunit, possibly for assembly of the head region. Essential for efficient processing of 16S rRNA. May be needed both before and after RbfA during the maturation of 16S rRNA. It has affinity for free ribosomal 30S subunits but not for 70S ribosomes.</text>
</comment>
<comment type="subunit">
    <text evidence="5">Binds ribosomal protein uS19.</text>
</comment>
<evidence type="ECO:0000256" key="4">
    <source>
        <dbReference type="ARBA" id="ARBA00023186"/>
    </source>
</evidence>
<keyword evidence="1 5" id="KW-0963">Cytoplasm</keyword>
<gene>
    <name evidence="5" type="primary">rimM</name>
    <name evidence="8" type="ORF">LZ24_01364</name>
</gene>
<dbReference type="AlphaFoldDB" id="A0A562RVX9"/>
<evidence type="ECO:0000259" key="6">
    <source>
        <dbReference type="Pfam" id="PF01782"/>
    </source>
</evidence>
<dbReference type="GO" id="GO:0043022">
    <property type="term" value="F:ribosome binding"/>
    <property type="evidence" value="ECO:0007669"/>
    <property type="project" value="InterPro"/>
</dbReference>
<dbReference type="Pfam" id="PF01782">
    <property type="entry name" value="RimM"/>
    <property type="match status" value="1"/>
</dbReference>
<proteinExistence type="inferred from homology"/>
<keyword evidence="9" id="KW-1185">Reference proteome</keyword>
<sequence>MGTHGLAGNLKVYSDAASLSVYTDCGPLWIREKKGVDPNRTFRVLQVQVHKGSVLLLRFEGITDCNAAQDLVGGIVFADQDRFPDPGDGYYYWSDLMGLEVRTEQGFSLGKIRGIMETGAYDLLDVAGPNKEYAVPAHPDWICDVLLEEGCVIVRLPEGFLDL</sequence>
<evidence type="ECO:0000259" key="7">
    <source>
        <dbReference type="Pfam" id="PF24986"/>
    </source>
</evidence>
<keyword evidence="2 5" id="KW-0690">Ribosome biogenesis</keyword>
<organism evidence="8 9">
    <name type="scientific">Desulfobotulus alkaliphilus</name>
    <dbReference type="NCBI Taxonomy" id="622671"/>
    <lineage>
        <taxon>Bacteria</taxon>
        <taxon>Pseudomonadati</taxon>
        <taxon>Thermodesulfobacteriota</taxon>
        <taxon>Desulfobacteria</taxon>
        <taxon>Desulfobacterales</taxon>
        <taxon>Desulfobacteraceae</taxon>
        <taxon>Desulfobotulus</taxon>
    </lineage>
</organism>
<dbReference type="InterPro" id="IPR011033">
    <property type="entry name" value="PRC_barrel-like_sf"/>
</dbReference>
<comment type="domain">
    <text evidence="5">The PRC barrel domain binds ribosomal protein uS19.</text>
</comment>
<dbReference type="InterPro" id="IPR056792">
    <property type="entry name" value="PRC_RimM"/>
</dbReference>
<dbReference type="Proteomes" id="UP000318307">
    <property type="component" value="Unassembled WGS sequence"/>
</dbReference>
<dbReference type="Pfam" id="PF24986">
    <property type="entry name" value="PRC_RimM"/>
    <property type="match status" value="1"/>
</dbReference>